<comment type="caution">
    <text evidence="1">The sequence shown here is derived from an EMBL/GenBank/DDBJ whole genome shotgun (WGS) entry which is preliminary data.</text>
</comment>
<keyword evidence="2" id="KW-1185">Reference proteome</keyword>
<proteinExistence type="predicted"/>
<gene>
    <name evidence="1" type="ORF">PUN28_001139</name>
</gene>
<evidence type="ECO:0000313" key="1">
    <source>
        <dbReference type="EMBL" id="KAL0134043.1"/>
    </source>
</evidence>
<name>A0AAW2H3R1_9HYME</name>
<evidence type="ECO:0008006" key="3">
    <source>
        <dbReference type="Google" id="ProtNLM"/>
    </source>
</evidence>
<organism evidence="1 2">
    <name type="scientific">Cardiocondyla obscurior</name>
    <dbReference type="NCBI Taxonomy" id="286306"/>
    <lineage>
        <taxon>Eukaryota</taxon>
        <taxon>Metazoa</taxon>
        <taxon>Ecdysozoa</taxon>
        <taxon>Arthropoda</taxon>
        <taxon>Hexapoda</taxon>
        <taxon>Insecta</taxon>
        <taxon>Pterygota</taxon>
        <taxon>Neoptera</taxon>
        <taxon>Endopterygota</taxon>
        <taxon>Hymenoptera</taxon>
        <taxon>Apocrita</taxon>
        <taxon>Aculeata</taxon>
        <taxon>Formicoidea</taxon>
        <taxon>Formicidae</taxon>
        <taxon>Myrmicinae</taxon>
        <taxon>Cardiocondyla</taxon>
    </lineage>
</organism>
<accession>A0AAW2H3R1</accession>
<dbReference type="EMBL" id="JADYXP020000001">
    <property type="protein sequence ID" value="KAL0134043.1"/>
    <property type="molecule type" value="Genomic_DNA"/>
</dbReference>
<protein>
    <recommendedName>
        <fullName evidence="3">Secreted protein</fullName>
    </recommendedName>
</protein>
<evidence type="ECO:0000313" key="2">
    <source>
        <dbReference type="Proteomes" id="UP001430953"/>
    </source>
</evidence>
<sequence length="93" mass="10827">MIPYPSRFFFSFFFTRRTTSIETQPNKRKIKDVYFAPFPPSYLSTKTRRVFWNNCIKTGKPANEKISLNIFIAAHAAFARFTVGSHNIDTNRG</sequence>
<dbReference type="AlphaFoldDB" id="A0AAW2H3R1"/>
<reference evidence="1 2" key="1">
    <citation type="submission" date="2023-03" db="EMBL/GenBank/DDBJ databases">
        <title>High recombination rates correlate with genetic variation in Cardiocondyla obscurior ants.</title>
        <authorList>
            <person name="Errbii M."/>
        </authorList>
    </citation>
    <scope>NUCLEOTIDE SEQUENCE [LARGE SCALE GENOMIC DNA]</scope>
    <source>
        <strain evidence="1">Alpha-2009</strain>
        <tissue evidence="1">Whole body</tissue>
    </source>
</reference>
<dbReference type="Proteomes" id="UP001430953">
    <property type="component" value="Unassembled WGS sequence"/>
</dbReference>